<dbReference type="GO" id="GO:0008422">
    <property type="term" value="F:beta-glucosidase activity"/>
    <property type="evidence" value="ECO:0007669"/>
    <property type="project" value="UniProtKB-EC"/>
</dbReference>
<accession>A0A0D2IJ50</accession>
<dbReference type="HOGENOM" id="CLU_1180762_0_0_1"/>
<evidence type="ECO:0000256" key="9">
    <source>
        <dbReference type="SAM" id="MobiDB-lite"/>
    </source>
</evidence>
<dbReference type="AlphaFoldDB" id="A0A0D2IJ50"/>
<evidence type="ECO:0000256" key="3">
    <source>
        <dbReference type="ARBA" id="ARBA00012744"/>
    </source>
</evidence>
<organism evidence="11 12">
    <name type="scientific">Rhinocladiella mackenziei CBS 650.93</name>
    <dbReference type="NCBI Taxonomy" id="1442369"/>
    <lineage>
        <taxon>Eukaryota</taxon>
        <taxon>Fungi</taxon>
        <taxon>Dikarya</taxon>
        <taxon>Ascomycota</taxon>
        <taxon>Pezizomycotina</taxon>
        <taxon>Eurotiomycetes</taxon>
        <taxon>Chaetothyriomycetidae</taxon>
        <taxon>Chaetothyriales</taxon>
        <taxon>Herpotrichiellaceae</taxon>
        <taxon>Rhinocladiella</taxon>
    </lineage>
</organism>
<dbReference type="Pfam" id="PF01915">
    <property type="entry name" value="Glyco_hydro_3_C"/>
    <property type="match status" value="1"/>
</dbReference>
<dbReference type="InterPro" id="IPR002772">
    <property type="entry name" value="Glyco_hydro_3_C"/>
</dbReference>
<dbReference type="GeneID" id="25294924"/>
<evidence type="ECO:0000259" key="10">
    <source>
        <dbReference type="Pfam" id="PF01915"/>
    </source>
</evidence>
<dbReference type="OrthoDB" id="416222at2759"/>
<comment type="function">
    <text evidence="8">Beta-glucosidases are one of a number of cellulolytic enzymes involved in the degradation of cellulosic biomass. Catalyzes the last step releasing glucose from the inhibitory cellobiose.</text>
</comment>
<evidence type="ECO:0000256" key="8">
    <source>
        <dbReference type="ARBA" id="ARBA00024983"/>
    </source>
</evidence>
<dbReference type="InterPro" id="IPR013783">
    <property type="entry name" value="Ig-like_fold"/>
</dbReference>
<keyword evidence="6" id="KW-0119">Carbohydrate metabolism</keyword>
<proteinExistence type="inferred from homology"/>
<reference evidence="11 12" key="1">
    <citation type="submission" date="2015-01" db="EMBL/GenBank/DDBJ databases">
        <title>The Genome Sequence of Rhinocladiella mackenzie CBS 650.93.</title>
        <authorList>
            <consortium name="The Broad Institute Genomics Platform"/>
            <person name="Cuomo C."/>
            <person name="de Hoog S."/>
            <person name="Gorbushina A."/>
            <person name="Stielow B."/>
            <person name="Teixiera M."/>
            <person name="Abouelleil A."/>
            <person name="Chapman S.B."/>
            <person name="Priest M."/>
            <person name="Young S.K."/>
            <person name="Wortman J."/>
            <person name="Nusbaum C."/>
            <person name="Birren B."/>
        </authorList>
    </citation>
    <scope>NUCLEOTIDE SEQUENCE [LARGE SCALE GENOMIC DNA]</scope>
    <source>
        <strain evidence="11 12">CBS 650.93</strain>
    </source>
</reference>
<feature type="domain" description="Glycoside hydrolase family 3 C-terminal" evidence="10">
    <location>
        <begin position="8"/>
        <end position="105"/>
    </location>
</feature>
<dbReference type="Proteomes" id="UP000053617">
    <property type="component" value="Unassembled WGS sequence"/>
</dbReference>
<comment type="similarity">
    <text evidence="2">Belongs to the glycosyl hydrolase 3 family.</text>
</comment>
<keyword evidence="4" id="KW-0732">Signal</keyword>
<dbReference type="EMBL" id="KN847479">
    <property type="protein sequence ID" value="KIX03301.1"/>
    <property type="molecule type" value="Genomic_DNA"/>
</dbReference>
<dbReference type="InterPro" id="IPR050288">
    <property type="entry name" value="Cellulose_deg_GH3"/>
</dbReference>
<evidence type="ECO:0000313" key="12">
    <source>
        <dbReference type="Proteomes" id="UP000053617"/>
    </source>
</evidence>
<dbReference type="VEuPathDB" id="FungiDB:Z518_06853"/>
<dbReference type="InterPro" id="IPR036881">
    <property type="entry name" value="Glyco_hydro_3_C_sf"/>
</dbReference>
<dbReference type="GO" id="GO:0009251">
    <property type="term" value="P:glucan catabolic process"/>
    <property type="evidence" value="ECO:0007669"/>
    <property type="project" value="TreeGrafter"/>
</dbReference>
<keyword evidence="7" id="KW-0326">Glycosidase</keyword>
<evidence type="ECO:0000256" key="4">
    <source>
        <dbReference type="ARBA" id="ARBA00022729"/>
    </source>
</evidence>
<dbReference type="PANTHER" id="PTHR42715">
    <property type="entry name" value="BETA-GLUCOSIDASE"/>
    <property type="match status" value="1"/>
</dbReference>
<evidence type="ECO:0000313" key="11">
    <source>
        <dbReference type="EMBL" id="KIX03301.1"/>
    </source>
</evidence>
<evidence type="ECO:0000256" key="2">
    <source>
        <dbReference type="ARBA" id="ARBA00005336"/>
    </source>
</evidence>
<dbReference type="EC" id="3.2.1.21" evidence="3"/>
<dbReference type="Gene3D" id="3.40.50.1700">
    <property type="entry name" value="Glycoside hydrolase family 3 C-terminal domain"/>
    <property type="match status" value="1"/>
</dbReference>
<evidence type="ECO:0000256" key="5">
    <source>
        <dbReference type="ARBA" id="ARBA00022801"/>
    </source>
</evidence>
<protein>
    <recommendedName>
        <fullName evidence="3">beta-glucosidase</fullName>
        <ecNumber evidence="3">3.2.1.21</ecNumber>
    </recommendedName>
</protein>
<dbReference type="RefSeq" id="XP_013270437.1">
    <property type="nucleotide sequence ID" value="XM_013414983.1"/>
</dbReference>
<dbReference type="PANTHER" id="PTHR42715:SF5">
    <property type="entry name" value="BETA-GLUCOSIDASE M-RELATED"/>
    <property type="match status" value="1"/>
</dbReference>
<evidence type="ECO:0000256" key="1">
    <source>
        <dbReference type="ARBA" id="ARBA00000448"/>
    </source>
</evidence>
<dbReference type="STRING" id="1442369.A0A0D2IJ50"/>
<dbReference type="Gene3D" id="2.60.40.10">
    <property type="entry name" value="Immunoglobulins"/>
    <property type="match status" value="1"/>
</dbReference>
<keyword evidence="5" id="KW-0378">Hydrolase</keyword>
<comment type="catalytic activity">
    <reaction evidence="1">
        <text>Hydrolysis of terminal, non-reducing beta-D-glucosyl residues with release of beta-D-glucose.</text>
        <dbReference type="EC" id="3.2.1.21"/>
    </reaction>
</comment>
<evidence type="ECO:0000256" key="6">
    <source>
        <dbReference type="ARBA" id="ARBA00023277"/>
    </source>
</evidence>
<name>A0A0D2IJ50_9EURO</name>
<evidence type="ECO:0000256" key="7">
    <source>
        <dbReference type="ARBA" id="ARBA00023295"/>
    </source>
</evidence>
<sequence length="235" mass="26001">MPHFHQRLSGEGADRSSLNDDHSDALVKNVATNCSDTIVAIHIAGIRLVDQWIDHENVTVVIFARLPSQDSGRALVEILYGNVSPSGKLPYTAARNESDYETLRHNGKGKSSKFPQEIALRLVLFHFRALQSFRQLHRYHTPGRPEQRPILPGGNPAIWENIVTATARVTNTGDVDAAGAAQLYVGVPGMKPPIRQLDLARRDLSGTSKHKTGFIYIGPTKHIKVYLHVAITYTL</sequence>
<gene>
    <name evidence="11" type="ORF">Z518_06853</name>
</gene>
<dbReference type="SUPFAM" id="SSF52279">
    <property type="entry name" value="Beta-D-glucan exohydrolase, C-terminal domain"/>
    <property type="match status" value="1"/>
</dbReference>
<feature type="region of interest" description="Disordered" evidence="9">
    <location>
        <begin position="1"/>
        <end position="20"/>
    </location>
</feature>
<keyword evidence="12" id="KW-1185">Reference proteome</keyword>